<evidence type="ECO:0000313" key="1">
    <source>
        <dbReference type="EMBL" id="MPD00195.1"/>
    </source>
</evidence>
<reference evidence="1 2" key="1">
    <citation type="submission" date="2019-05" db="EMBL/GenBank/DDBJ databases">
        <title>Another draft genome of Portunus trituberculatus and its Hox gene families provides insights of decapod evolution.</title>
        <authorList>
            <person name="Jeong J.-H."/>
            <person name="Song I."/>
            <person name="Kim S."/>
            <person name="Choi T."/>
            <person name="Kim D."/>
            <person name="Ryu S."/>
            <person name="Kim W."/>
        </authorList>
    </citation>
    <scope>NUCLEOTIDE SEQUENCE [LARGE SCALE GENOMIC DNA]</scope>
    <source>
        <tissue evidence="1">Muscle</tissue>
    </source>
</reference>
<keyword evidence="2" id="KW-1185">Reference proteome</keyword>
<dbReference type="EMBL" id="VSRR010121883">
    <property type="protein sequence ID" value="MPD00195.1"/>
    <property type="molecule type" value="Genomic_DNA"/>
</dbReference>
<dbReference type="Proteomes" id="UP000324222">
    <property type="component" value="Unassembled WGS sequence"/>
</dbReference>
<gene>
    <name evidence="1" type="ORF">E2C01_095653</name>
</gene>
<accession>A0A5B7K6B1</accession>
<dbReference type="AlphaFoldDB" id="A0A5B7K6B1"/>
<protein>
    <submittedName>
        <fullName evidence="1">Uncharacterized protein</fullName>
    </submittedName>
</protein>
<organism evidence="1 2">
    <name type="scientific">Portunus trituberculatus</name>
    <name type="common">Swimming crab</name>
    <name type="synonym">Neptunus trituberculatus</name>
    <dbReference type="NCBI Taxonomy" id="210409"/>
    <lineage>
        <taxon>Eukaryota</taxon>
        <taxon>Metazoa</taxon>
        <taxon>Ecdysozoa</taxon>
        <taxon>Arthropoda</taxon>
        <taxon>Crustacea</taxon>
        <taxon>Multicrustacea</taxon>
        <taxon>Malacostraca</taxon>
        <taxon>Eumalacostraca</taxon>
        <taxon>Eucarida</taxon>
        <taxon>Decapoda</taxon>
        <taxon>Pleocyemata</taxon>
        <taxon>Brachyura</taxon>
        <taxon>Eubrachyura</taxon>
        <taxon>Portunoidea</taxon>
        <taxon>Portunidae</taxon>
        <taxon>Portuninae</taxon>
        <taxon>Portunus</taxon>
    </lineage>
</organism>
<name>A0A5B7K6B1_PORTR</name>
<comment type="caution">
    <text evidence="1">The sequence shown here is derived from an EMBL/GenBank/DDBJ whole genome shotgun (WGS) entry which is preliminary data.</text>
</comment>
<evidence type="ECO:0000313" key="2">
    <source>
        <dbReference type="Proteomes" id="UP000324222"/>
    </source>
</evidence>
<proteinExistence type="predicted"/>
<sequence>MRVFLATQRQPARSLYSGSERLLCDSFCKTSSPSPLSPFTIPSPNHHHRSSISPTPHPLSFSIFTLTFLVHIHSAITYDSFLLRHKHIVAAHPSTARATRTTQFGSARPGDWSESLVSKVAFKLPRLDTSSPTHSFVQLINVLFPYFKLDQGAFNPPPASPLTPFLQTWVQGRRGGWQGRTGRPSSCTWLG</sequence>